<keyword evidence="3" id="KW-1185">Reference proteome</keyword>
<comment type="caution">
    <text evidence="2">The sequence shown here is derived from an EMBL/GenBank/DDBJ whole genome shotgun (WGS) entry which is preliminary data.</text>
</comment>
<evidence type="ECO:0000313" key="2">
    <source>
        <dbReference type="EMBL" id="REE96810.1"/>
    </source>
</evidence>
<proteinExistence type="predicted"/>
<organism evidence="2 3">
    <name type="scientific">Thermomonospora umbrina</name>
    <dbReference type="NCBI Taxonomy" id="111806"/>
    <lineage>
        <taxon>Bacteria</taxon>
        <taxon>Bacillati</taxon>
        <taxon>Actinomycetota</taxon>
        <taxon>Actinomycetes</taxon>
        <taxon>Streptosporangiales</taxon>
        <taxon>Thermomonosporaceae</taxon>
        <taxon>Thermomonospora</taxon>
    </lineage>
</organism>
<keyword evidence="1" id="KW-0472">Membrane</keyword>
<reference evidence="2 3" key="1">
    <citation type="submission" date="2018-08" db="EMBL/GenBank/DDBJ databases">
        <title>Sequencing the genomes of 1000 actinobacteria strains.</title>
        <authorList>
            <person name="Klenk H.-P."/>
        </authorList>
    </citation>
    <scope>NUCLEOTIDE SEQUENCE [LARGE SCALE GENOMIC DNA]</scope>
    <source>
        <strain evidence="2 3">DSM 43927</strain>
    </source>
</reference>
<feature type="transmembrane region" description="Helical" evidence="1">
    <location>
        <begin position="28"/>
        <end position="48"/>
    </location>
</feature>
<evidence type="ECO:0000256" key="1">
    <source>
        <dbReference type="SAM" id="Phobius"/>
    </source>
</evidence>
<gene>
    <name evidence="2" type="ORF">DFJ69_2261</name>
</gene>
<name>A0A3D9SQN8_9ACTN</name>
<dbReference type="AlphaFoldDB" id="A0A3D9SQN8"/>
<dbReference type="RefSeq" id="WP_211328588.1">
    <property type="nucleotide sequence ID" value="NZ_QTTT01000001.1"/>
</dbReference>
<sequence length="69" mass="7155">MINNALLKVLAHLQSRMADDSDRGATMVEYGLLVGVVVIIIAGGAVTFGNTISTWFSTVAGEITGFGSP</sequence>
<dbReference type="Proteomes" id="UP000256661">
    <property type="component" value="Unassembled WGS sequence"/>
</dbReference>
<dbReference type="Pfam" id="PF04964">
    <property type="entry name" value="Flp_Fap"/>
    <property type="match status" value="1"/>
</dbReference>
<keyword evidence="1" id="KW-0812">Transmembrane</keyword>
<evidence type="ECO:0000313" key="3">
    <source>
        <dbReference type="Proteomes" id="UP000256661"/>
    </source>
</evidence>
<keyword evidence="1" id="KW-1133">Transmembrane helix</keyword>
<protein>
    <submittedName>
        <fullName evidence="2">Pilus assembly protein Flp/PilA</fullName>
    </submittedName>
</protein>
<accession>A0A3D9SQN8</accession>
<dbReference type="EMBL" id="QTTT01000001">
    <property type="protein sequence ID" value="REE96810.1"/>
    <property type="molecule type" value="Genomic_DNA"/>
</dbReference>
<dbReference type="InterPro" id="IPR007047">
    <property type="entry name" value="Flp_Fap"/>
</dbReference>